<dbReference type="EMBL" id="BMJJ01000004">
    <property type="protein sequence ID" value="GGD19255.1"/>
    <property type="molecule type" value="Genomic_DNA"/>
</dbReference>
<dbReference type="InterPro" id="IPR014031">
    <property type="entry name" value="Ketoacyl_synth_C"/>
</dbReference>
<reference evidence="6" key="2">
    <citation type="submission" date="2020-09" db="EMBL/GenBank/DDBJ databases">
        <authorList>
            <person name="Sun Q."/>
            <person name="Zhou Y."/>
        </authorList>
    </citation>
    <scope>NUCLEOTIDE SEQUENCE</scope>
    <source>
        <strain evidence="6">CGMCC 1.15493</strain>
    </source>
</reference>
<reference evidence="6" key="1">
    <citation type="journal article" date="2014" name="Int. J. Syst. Evol. Microbiol.">
        <title>Complete genome sequence of Corynebacterium casei LMG S-19264T (=DSM 44701T), isolated from a smear-ripened cheese.</title>
        <authorList>
            <consortium name="US DOE Joint Genome Institute (JGI-PGF)"/>
            <person name="Walter F."/>
            <person name="Albersmeier A."/>
            <person name="Kalinowski J."/>
            <person name="Ruckert C."/>
        </authorList>
    </citation>
    <scope>NUCLEOTIDE SEQUENCE</scope>
    <source>
        <strain evidence="6">CGMCC 1.15493</strain>
    </source>
</reference>
<comment type="similarity">
    <text evidence="2 4">Belongs to the thiolase-like superfamily. Beta-ketoacyl-ACP synthases family.</text>
</comment>
<keyword evidence="3 4" id="KW-0808">Transferase</keyword>
<gene>
    <name evidence="6" type="ORF">GCM10011335_22680</name>
</gene>
<dbReference type="SUPFAM" id="SSF53901">
    <property type="entry name" value="Thiolase-like"/>
    <property type="match status" value="2"/>
</dbReference>
<comment type="pathway">
    <text evidence="1">Lipid metabolism; fatty acid biosynthesis.</text>
</comment>
<dbReference type="InterPro" id="IPR014030">
    <property type="entry name" value="Ketoacyl_synth_N"/>
</dbReference>
<proteinExistence type="inferred from homology"/>
<dbReference type="Pfam" id="PF02801">
    <property type="entry name" value="Ketoacyl-synt_C"/>
    <property type="match status" value="1"/>
</dbReference>
<accession>A0A917DA93</accession>
<dbReference type="InterPro" id="IPR020841">
    <property type="entry name" value="PKS_Beta-ketoAc_synthase_dom"/>
</dbReference>
<evidence type="ECO:0000313" key="7">
    <source>
        <dbReference type="Proteomes" id="UP000613160"/>
    </source>
</evidence>
<evidence type="ECO:0000256" key="1">
    <source>
        <dbReference type="ARBA" id="ARBA00005194"/>
    </source>
</evidence>
<dbReference type="GO" id="GO:0004315">
    <property type="term" value="F:3-oxoacyl-[acyl-carrier-protein] synthase activity"/>
    <property type="evidence" value="ECO:0007669"/>
    <property type="project" value="TreeGrafter"/>
</dbReference>
<dbReference type="PANTHER" id="PTHR11712">
    <property type="entry name" value="POLYKETIDE SYNTHASE-RELATED"/>
    <property type="match status" value="1"/>
</dbReference>
<dbReference type="Pfam" id="PF00109">
    <property type="entry name" value="ketoacyl-synt"/>
    <property type="match status" value="1"/>
</dbReference>
<dbReference type="InterPro" id="IPR016039">
    <property type="entry name" value="Thiolase-like"/>
</dbReference>
<dbReference type="PANTHER" id="PTHR11712:SF336">
    <property type="entry name" value="3-OXOACYL-[ACYL-CARRIER-PROTEIN] SYNTHASE, MITOCHONDRIAL"/>
    <property type="match status" value="1"/>
</dbReference>
<evidence type="ECO:0000256" key="4">
    <source>
        <dbReference type="RuleBase" id="RU003694"/>
    </source>
</evidence>
<evidence type="ECO:0000256" key="2">
    <source>
        <dbReference type="ARBA" id="ARBA00008467"/>
    </source>
</evidence>
<dbReference type="CDD" id="cd00834">
    <property type="entry name" value="KAS_I_II"/>
    <property type="match status" value="1"/>
</dbReference>
<dbReference type="Proteomes" id="UP000613160">
    <property type="component" value="Unassembled WGS sequence"/>
</dbReference>
<protein>
    <submittedName>
        <fullName evidence="6">Polyketide beta-ketoacyl:ACP synthase</fullName>
    </submittedName>
</protein>
<dbReference type="PROSITE" id="PS52004">
    <property type="entry name" value="KS3_2"/>
    <property type="match status" value="1"/>
</dbReference>
<dbReference type="Gene3D" id="3.40.47.10">
    <property type="match status" value="2"/>
</dbReference>
<dbReference type="AlphaFoldDB" id="A0A917DA93"/>
<name>A0A917DA93_9HYPH</name>
<feature type="domain" description="Ketosynthase family 3 (KS3)" evidence="5">
    <location>
        <begin position="3"/>
        <end position="403"/>
    </location>
</feature>
<evidence type="ECO:0000259" key="5">
    <source>
        <dbReference type="PROSITE" id="PS52004"/>
    </source>
</evidence>
<evidence type="ECO:0000256" key="3">
    <source>
        <dbReference type="ARBA" id="ARBA00022679"/>
    </source>
</evidence>
<comment type="caution">
    <text evidence="6">The sequence shown here is derived from an EMBL/GenBank/DDBJ whole genome shotgun (WGS) entry which is preliminary data.</text>
</comment>
<sequence>MAADAILVTGLGVASGLGQGRDLFRARLFEAPDIFSVLKREGREGPGGEAVHIGIEMPEPPAILPPRIARTATFSARVAVAVLGEAWRDAGLEDVDPARIGLVVGGTNLASREQALAVARYAGGLDHVPPRHGHMFFDSDIVGVCAAAYPIRGFAYSVGAASASGLAAIIQAMDALRAGRVDVCIALGALQDLSGHELQALRAMGAMGSSRFADRPGEACRPMDADHDGFIYGEASAALVLTRANASPGGRIYGRVLGSGLVADGTRGPEPCTAGQVRAARNALAEAGLTAADIDYVNGHATGTPAGDWAELETYRTLGLTRARINATKSILGHGLSAAGTIEVAAVLMQMQEGRLHPTRNLVRPIDPGFDWVGPEAVDHRIGHALKLSFGFGGANAAVVIGAPDGGGEGR</sequence>
<dbReference type="NCBIfam" id="NF005490">
    <property type="entry name" value="PRK07103.1"/>
    <property type="match status" value="1"/>
</dbReference>
<dbReference type="GO" id="GO:0005829">
    <property type="term" value="C:cytosol"/>
    <property type="evidence" value="ECO:0007669"/>
    <property type="project" value="TreeGrafter"/>
</dbReference>
<organism evidence="6 7">
    <name type="scientific">Aureimonas glaciei</name>
    <dbReference type="NCBI Taxonomy" id="1776957"/>
    <lineage>
        <taxon>Bacteria</taxon>
        <taxon>Pseudomonadati</taxon>
        <taxon>Pseudomonadota</taxon>
        <taxon>Alphaproteobacteria</taxon>
        <taxon>Hyphomicrobiales</taxon>
        <taxon>Aurantimonadaceae</taxon>
        <taxon>Aureimonas</taxon>
    </lineage>
</organism>
<dbReference type="GO" id="GO:0006633">
    <property type="term" value="P:fatty acid biosynthetic process"/>
    <property type="evidence" value="ECO:0007669"/>
    <property type="project" value="TreeGrafter"/>
</dbReference>
<keyword evidence="7" id="KW-1185">Reference proteome</keyword>
<dbReference type="SMART" id="SM00825">
    <property type="entry name" value="PKS_KS"/>
    <property type="match status" value="1"/>
</dbReference>
<evidence type="ECO:0000313" key="6">
    <source>
        <dbReference type="EMBL" id="GGD19255.1"/>
    </source>
</evidence>
<dbReference type="InterPro" id="IPR000794">
    <property type="entry name" value="Beta-ketoacyl_synthase"/>
</dbReference>